<gene>
    <name evidence="3" type="ORF">ACHAW5_004002</name>
</gene>
<dbReference type="CDD" id="cd00084">
    <property type="entry name" value="HMG-box_SF"/>
    <property type="match status" value="2"/>
</dbReference>
<feature type="domain" description="HMG box" evidence="2">
    <location>
        <begin position="75"/>
        <end position="135"/>
    </location>
</feature>
<evidence type="ECO:0000259" key="2">
    <source>
        <dbReference type="PROSITE" id="PS50118"/>
    </source>
</evidence>
<comment type="caution">
    <text evidence="3">The sequence shown here is derived from an EMBL/GenBank/DDBJ whole genome shotgun (WGS) entry which is preliminary data.</text>
</comment>
<dbReference type="PROSITE" id="PS50118">
    <property type="entry name" value="HMG_BOX_2"/>
    <property type="match status" value="1"/>
</dbReference>
<evidence type="ECO:0000313" key="3">
    <source>
        <dbReference type="EMBL" id="KAL3787212.1"/>
    </source>
</evidence>
<feature type="DNA-binding region" description="HMG box" evidence="1">
    <location>
        <begin position="75"/>
        <end position="135"/>
    </location>
</feature>
<dbReference type="Gene3D" id="1.10.30.10">
    <property type="entry name" value="High mobility group box domain"/>
    <property type="match status" value="1"/>
</dbReference>
<dbReference type="Proteomes" id="UP001530315">
    <property type="component" value="Unassembled WGS sequence"/>
</dbReference>
<accession>A0ABD3PH42</accession>
<dbReference type="EMBL" id="JALLAZ020000791">
    <property type="protein sequence ID" value="KAL3787212.1"/>
    <property type="molecule type" value="Genomic_DNA"/>
</dbReference>
<keyword evidence="1" id="KW-0238">DNA-binding</keyword>
<evidence type="ECO:0000313" key="4">
    <source>
        <dbReference type="Proteomes" id="UP001530315"/>
    </source>
</evidence>
<dbReference type="InterPro" id="IPR009071">
    <property type="entry name" value="HMG_box_dom"/>
</dbReference>
<dbReference type="InterPro" id="IPR036910">
    <property type="entry name" value="HMG_box_dom_sf"/>
</dbReference>
<proteinExistence type="predicted"/>
<protein>
    <recommendedName>
        <fullName evidence="2">HMG box domain-containing protein</fullName>
    </recommendedName>
</protein>
<dbReference type="SUPFAM" id="SSF47095">
    <property type="entry name" value="HMG-box"/>
    <property type="match status" value="1"/>
</dbReference>
<keyword evidence="1" id="KW-0539">Nucleus</keyword>
<name>A0ABD3PH42_9STRA</name>
<dbReference type="AlphaFoldDB" id="A0ABD3PH42"/>
<dbReference type="GO" id="GO:0005634">
    <property type="term" value="C:nucleus"/>
    <property type="evidence" value="ECO:0007669"/>
    <property type="project" value="UniProtKB-UniRule"/>
</dbReference>
<dbReference type="GO" id="GO:0003677">
    <property type="term" value="F:DNA binding"/>
    <property type="evidence" value="ECO:0007669"/>
    <property type="project" value="UniProtKB-UniRule"/>
</dbReference>
<evidence type="ECO:0000256" key="1">
    <source>
        <dbReference type="PROSITE-ProRule" id="PRU00267"/>
    </source>
</evidence>
<keyword evidence="4" id="KW-1185">Reference proteome</keyword>
<reference evidence="3 4" key="1">
    <citation type="submission" date="2024-10" db="EMBL/GenBank/DDBJ databases">
        <title>Updated reference genomes for cyclostephanoid diatoms.</title>
        <authorList>
            <person name="Roberts W.R."/>
            <person name="Alverson A.J."/>
        </authorList>
    </citation>
    <scope>NUCLEOTIDE SEQUENCE [LARGE SCALE GENOMIC DNA]</scope>
    <source>
        <strain evidence="3 4">AJA276-08</strain>
    </source>
</reference>
<organism evidence="3 4">
    <name type="scientific">Stephanodiscus triporus</name>
    <dbReference type="NCBI Taxonomy" id="2934178"/>
    <lineage>
        <taxon>Eukaryota</taxon>
        <taxon>Sar</taxon>
        <taxon>Stramenopiles</taxon>
        <taxon>Ochrophyta</taxon>
        <taxon>Bacillariophyta</taxon>
        <taxon>Coscinodiscophyceae</taxon>
        <taxon>Thalassiosirophycidae</taxon>
        <taxon>Stephanodiscales</taxon>
        <taxon>Stephanodiscaceae</taxon>
        <taxon>Stephanodiscus</taxon>
    </lineage>
</organism>
<sequence>MRANAIAADADGATRKAHLMTCSKLAGARWRGMSEMDKRTYKRRAKAHIIVDDNAKKAAVEEGTASSVEVDNFPSSRRTTGFHVFRSEYFQRWKRDNPDAGAVDRKLSMIISCKEAGAHWKDLSEAEKSTYNERAAMENRCGIPRDDIDIRNFTSSSEELHRGGQANANPYVKIRCMDRSGIPKVLDAYLDSSKKRLESSADYFSPFREQDVGYGFQAGEGVREAASEEEFGADQVRVIDSASKANISSESIPEGVDGPMGYGNCLLAIHCQCQHCNSRSPASFIFHPAGDNLSSLAMSKVSFPRSSPCRDGHQRQEVDIGGRILQISRCGAKRTMESSNGFCIVVRTFQYCSVIYAKSTMTTLVVEEECPIEYHMREETRIDLRTTPCRSLTPSYLPVYLSCDPNATDSFFTFPTFAILSRDSAGSSTTIHRVVLRREPVVIGHSLSSSLSDISLIEFCSDSGMAVWAAARSRVMPKLSLGFFKGRSGTVTGYGHSLFRIDLRDDSSSLVWSPSHAEFLTEGIHSINGIMSDATMEHVVWVSSSSACKVWALDVRHKLAKVVVSWSLPLLSDDFGSQSSLTGIYGGGVIMSQPVSSCSFSDNKRVCSIQDIQPPAMFGLKKDLNSNSLCMFQFPCAMPRFGTQPLESAGFQYIPRTNYDASSIARSSIFPLPDAAGSIFNVGLTSFHYSSRTCLSPKQLDQLCYQTTPGSVIYVITMTSIGDLYCHSLLETNGAEETLARQFTGLPVGTKAIPVPGDVETNTPNRGCLSVSLTNEFPIPSNAITPFIVREARDCCQYKSYDIGDILSQKLQTEKSPLAAHDSVDSNRATKEVAFDCYSSNDNVKSYRLAHYGLHESEGKSNSSVNIRYSLSHFPPKFGVVVSSELPEQSSQVGDHLAAATGCHPQPISLPFSQTVVIISNKDQGAMEYDSGDDLDRVINASDKRKSNEIDLGLIRALKSGYYLNEKADIDQQIGVKCEWSSDSE</sequence>